<comment type="caution">
    <text evidence="1">The sequence shown here is derived from an EMBL/GenBank/DDBJ whole genome shotgun (WGS) entry which is preliminary data.</text>
</comment>
<protein>
    <submittedName>
        <fullName evidence="1">Uncharacterized protein</fullName>
    </submittedName>
</protein>
<reference evidence="1 2" key="1">
    <citation type="journal article" date="2024" name="BMC Genomics">
        <title>De novo assembly and annotation of Popillia japonica's genome with initial clues to its potential as an invasive pest.</title>
        <authorList>
            <person name="Cucini C."/>
            <person name="Boschi S."/>
            <person name="Funari R."/>
            <person name="Cardaioli E."/>
            <person name="Iannotti N."/>
            <person name="Marturano G."/>
            <person name="Paoli F."/>
            <person name="Bruttini M."/>
            <person name="Carapelli A."/>
            <person name="Frati F."/>
            <person name="Nardi F."/>
        </authorList>
    </citation>
    <scope>NUCLEOTIDE SEQUENCE [LARGE SCALE GENOMIC DNA]</scope>
    <source>
        <strain evidence="1">DMR45628</strain>
    </source>
</reference>
<dbReference type="AlphaFoldDB" id="A0AAW1IDM9"/>
<gene>
    <name evidence="1" type="ORF">QE152_g36235</name>
</gene>
<evidence type="ECO:0000313" key="2">
    <source>
        <dbReference type="Proteomes" id="UP001458880"/>
    </source>
</evidence>
<sequence length="104" mass="11980">MISRYFSRPTASTYSFVSECLYVGHKAFDLAYRVVVDNLIKLNEEMVRIERTYNDAISRRQGKDGNGYAKICFSKSGVGESLIERRNAQFYIEYRDLDESGGDK</sequence>
<dbReference type="Proteomes" id="UP001458880">
    <property type="component" value="Unassembled WGS sequence"/>
</dbReference>
<keyword evidence="2" id="KW-1185">Reference proteome</keyword>
<accession>A0AAW1IDM9</accession>
<proteinExistence type="predicted"/>
<evidence type="ECO:0000313" key="1">
    <source>
        <dbReference type="EMBL" id="KAK9687482.1"/>
    </source>
</evidence>
<dbReference type="EMBL" id="JASPKY010000640">
    <property type="protein sequence ID" value="KAK9687482.1"/>
    <property type="molecule type" value="Genomic_DNA"/>
</dbReference>
<organism evidence="1 2">
    <name type="scientific">Popillia japonica</name>
    <name type="common">Japanese beetle</name>
    <dbReference type="NCBI Taxonomy" id="7064"/>
    <lineage>
        <taxon>Eukaryota</taxon>
        <taxon>Metazoa</taxon>
        <taxon>Ecdysozoa</taxon>
        <taxon>Arthropoda</taxon>
        <taxon>Hexapoda</taxon>
        <taxon>Insecta</taxon>
        <taxon>Pterygota</taxon>
        <taxon>Neoptera</taxon>
        <taxon>Endopterygota</taxon>
        <taxon>Coleoptera</taxon>
        <taxon>Polyphaga</taxon>
        <taxon>Scarabaeiformia</taxon>
        <taxon>Scarabaeidae</taxon>
        <taxon>Rutelinae</taxon>
        <taxon>Popillia</taxon>
    </lineage>
</organism>
<name>A0AAW1IDM9_POPJA</name>